<organism evidence="1 2">
    <name type="scientific">Smittium culicis</name>
    <dbReference type="NCBI Taxonomy" id="133412"/>
    <lineage>
        <taxon>Eukaryota</taxon>
        <taxon>Fungi</taxon>
        <taxon>Fungi incertae sedis</taxon>
        <taxon>Zoopagomycota</taxon>
        <taxon>Kickxellomycotina</taxon>
        <taxon>Harpellomycetes</taxon>
        <taxon>Harpellales</taxon>
        <taxon>Legeriomycetaceae</taxon>
        <taxon>Smittium</taxon>
    </lineage>
</organism>
<proteinExistence type="predicted"/>
<feature type="non-terminal residue" evidence="1">
    <location>
        <position position="1296"/>
    </location>
</feature>
<accession>A0A1R1YT96</accession>
<gene>
    <name evidence="1" type="ORF">AYI69_g368</name>
</gene>
<comment type="caution">
    <text evidence="1">The sequence shown here is derived from an EMBL/GenBank/DDBJ whole genome shotgun (WGS) entry which is preliminary data.</text>
</comment>
<keyword evidence="2" id="KW-1185">Reference proteome</keyword>
<name>A0A1R1YT96_9FUNG</name>
<evidence type="ECO:0000313" key="2">
    <source>
        <dbReference type="Proteomes" id="UP000187429"/>
    </source>
</evidence>
<dbReference type="Proteomes" id="UP000187429">
    <property type="component" value="Unassembled WGS sequence"/>
</dbReference>
<evidence type="ECO:0000313" key="1">
    <source>
        <dbReference type="EMBL" id="OMJ30100.1"/>
    </source>
</evidence>
<dbReference type="EMBL" id="LSSM01000084">
    <property type="protein sequence ID" value="OMJ30100.1"/>
    <property type="molecule type" value="Genomic_DNA"/>
</dbReference>
<protein>
    <submittedName>
        <fullName evidence="1">Uncharacterized protein</fullName>
    </submittedName>
</protein>
<sequence>MDIKDFKKIENTIPLYLGNNNKTDDIIDLQNINNNKECSRFRKKPIKRKIKAQNKDDIDQYNQEFIVDKDLVLYDYNISSERNDILEKIKLNYIYNEDAHYQDNRENNEKLESVKFKPQINLSSNKDFENFRLDNGAVLNNGNGEYLSDENIEIYLEKGSRKEKNDYHFKNESNKVSAPSNNSNKEKIHELDTLPTKTGLYGKYDNLNLLASKGVSPDNYSSNFNSGGVVAGKSNHKTQIIKGVEIIKPMSDATAVNSDIKEKYKYYAKTKDDVSMKTKEKSIYNTQITSDIFNFENKAYATKIKDQEKIQFSAHQNIISSISGDRENGVLTSGISQKNSIKSDYYIKYFIHKVYINKHGEKISKEKENSISETPKTYFISDDKIVEDTTKTLYATDIRESTSIDSDVLEIFDRYSINYSKESTSSDKYDVAEIEGYETKNSGYADQAYSENISAEEEPLIEIGNIFNIITQPNITEPSEIEKGVYIETKTYVKEKISTIYSSKNGTILSVYSESTNISNEGYKKKLIDTTSETENKVKSEDTNKTIVISSNQNKVNNKGYILSNNIKKFYINKNGIATRNVNVNFDKVFQTRTISNSENNQLFSGHVYESFTSRLKKEDIRFTEKKYKSKTDFSTTNNNHENLYRQREYNTLEDVSVNSVGYNETDELYEKYYTKFYTSKISNVLSNSPVLSRDIIPKDVENRNMQPNFYNKKYDYKLANKDENKDVDHLDKSIIGIIDLEGDKITNYLSEIETTLLPTSSKDMIESGGFFVTYFTQQIYFNDNGETVTVKIDDIDISKFQTAQTSVSKNTDGYLTDFYESDTRYLMPKTFENSENKIFFESSYYSAEKKIDNKTREDRSDNLKEYFDHPSQDEKSIYLHDEDLYSDINNSKTKNIQLSTPMPLIKQNEFVEENKIINPSSGYWEQKPPPSGNRVKINNVDSEVVTLVEIYNDLNDGISDLIKLEKSLESTDFSSAQDNEGFYLSYYIEKVFVNEDGETITLTVNEIGGDPLETYSTINSEYLYEEYSRYRPSRDNEIHLETECYENNTYISEDLASTSNSLNEVENFTEKVADGENDLNTLFTHRAGNNPKNIITTSTKTKLQKNLAYSSVSSNIKLDYTDYSETLTMQEDDYENKIQADKSGYHGSNNGKKTMIVDNRSQFEDFSTVLKNEASIFKNDQISLKNDKYFTSFYNQKAYANRDGDVATEKLKETIKETHKFQSIGTTKTTNEYTASLLSDTAYHSVAENKQVSKSYFNYDMKRYSAVNHDKNKYGHGKMGFFSSGYKNLDMTKDQ</sequence>
<reference evidence="2" key="1">
    <citation type="submission" date="2017-01" db="EMBL/GenBank/DDBJ databases">
        <authorList>
            <person name="Wang Y."/>
            <person name="White M."/>
            <person name="Kvist S."/>
            <person name="Moncalvo J.-M."/>
        </authorList>
    </citation>
    <scope>NUCLEOTIDE SEQUENCE [LARGE SCALE GENOMIC DNA]</scope>
    <source>
        <strain evidence="2">ID-206-W2</strain>
    </source>
</reference>